<dbReference type="EC" id="2.4.1.-" evidence="3"/>
<keyword evidence="3" id="KW-0328">Glycosyltransferase</keyword>
<feature type="domain" description="Glycosyl transferase family 28 C-terminal" evidence="2">
    <location>
        <begin position="618"/>
        <end position="715"/>
    </location>
</feature>
<dbReference type="EMBL" id="FWFF01000003">
    <property type="protein sequence ID" value="SLM91978.1"/>
    <property type="molecule type" value="Genomic_DNA"/>
</dbReference>
<evidence type="ECO:0000313" key="4">
    <source>
        <dbReference type="Proteomes" id="UP000196581"/>
    </source>
</evidence>
<name>A0A1X6X0N0_9MICO</name>
<dbReference type="InterPro" id="IPR007235">
    <property type="entry name" value="Glyco_trans_28_C"/>
</dbReference>
<feature type="region of interest" description="Disordered" evidence="1">
    <location>
        <begin position="359"/>
        <end position="383"/>
    </location>
</feature>
<dbReference type="Proteomes" id="UP000196581">
    <property type="component" value="Unassembled WGS sequence"/>
</dbReference>
<accession>A0A1X6X0N0</accession>
<keyword evidence="3" id="KW-0808">Transferase</keyword>
<sequence length="756" mass="82944">MRSIDVLTVTDFRLPGGTSHSTAQELSIQKSMGLTTGLLQANSRLSSRAIPWSSVITREIDRDSVFPIIPGDHIHARLAILRHPTALLAMPDVSKSVRADNAVIVANQPAIKPNGDIEYDVDEVTAVVESRLGVTPEWAPIGPVVRESLEHIAGVASVLPYDWTNVFAYSGEPVIRTGFDSRRPQIGRHSRPQSAKWPNSRADIVSAYPVAGSYDVHILGGAKPALEIISGTPSNWTIHEFGALEPLRFLGAVDFWVYFHHSEWLEAYGRAIMEALWSGCVVILPEYLRATYGDAAVYCEPAEVRAVIGEFCTGVRDYLLQSRVGQEFAAGHSVDLHKDRLCSFMGKEEELRNDELTADGADVGGRSITPRSEQLSTSMPGRTDRFAGSGRPRALLVTSNGAGMGHLTRLLGLARAAAKDFDPIFFSMSQGLEVVGAAGFPYEYVPFNSALQTRSELWHRYFEDRLRLAVRTYKIDVIIFDGTWPYRGMLNVLKSSNLLRVWVRRAMWKPTITSEQLAKAPEFDLIIEPGEYAGEYDVGATSQDSKSVRVSPMTVISETEVLPRAEALAELGLVDDPETRYVLVTLGAGNINDLNSTLERVLSAVSRAYGWHPVLTKAPISSAQASASYTTIETFPLARYARAFEFAVAAAGYNSFAEFMDIGVPTVWIPNMSTMTDDQDARALWARDVGVGLRALESEPESIDEAVARMFDSTVRAAIRDRLASLDRSTGAHEAASLIAGAWHSHQARGRFGNRS</sequence>
<organism evidence="3 4">
    <name type="scientific">Brevibacterium yomogidense</name>
    <dbReference type="NCBI Taxonomy" id="946573"/>
    <lineage>
        <taxon>Bacteria</taxon>
        <taxon>Bacillati</taxon>
        <taxon>Actinomycetota</taxon>
        <taxon>Actinomycetes</taxon>
        <taxon>Micrococcales</taxon>
        <taxon>Brevibacteriaceae</taxon>
        <taxon>Brevibacterium</taxon>
    </lineage>
</organism>
<evidence type="ECO:0000256" key="1">
    <source>
        <dbReference type="SAM" id="MobiDB-lite"/>
    </source>
</evidence>
<protein>
    <submittedName>
        <fullName evidence="3">Glycosyltransferase</fullName>
        <ecNumber evidence="3">2.4.1.-</ecNumber>
    </submittedName>
</protein>
<evidence type="ECO:0000313" key="3">
    <source>
        <dbReference type="EMBL" id="SLM91978.1"/>
    </source>
</evidence>
<dbReference type="PANTHER" id="PTHR21015:SF28">
    <property type="entry name" value="SLL1722 PROTEIN"/>
    <property type="match status" value="1"/>
</dbReference>
<dbReference type="Gene3D" id="3.40.50.2000">
    <property type="entry name" value="Glycogen Phosphorylase B"/>
    <property type="match status" value="1"/>
</dbReference>
<reference evidence="4" key="1">
    <citation type="submission" date="2017-02" db="EMBL/GenBank/DDBJ databases">
        <authorList>
            <person name="Dridi B."/>
        </authorList>
    </citation>
    <scope>NUCLEOTIDE SEQUENCE [LARGE SCALE GENOMIC DNA]</scope>
    <source>
        <strain evidence="4">B Co 03.10</strain>
    </source>
</reference>
<keyword evidence="4" id="KW-1185">Reference proteome</keyword>
<dbReference type="AlphaFoldDB" id="A0A1X6X0N0"/>
<gene>
    <name evidence="3" type="ORF">FM105_02845</name>
</gene>
<dbReference type="PANTHER" id="PTHR21015">
    <property type="entry name" value="UDP-N-ACETYLGLUCOSAMINE--N-ACETYLMURAMYL-(PENTAPEPTIDE) PYROPHOSPHORYL-UNDECAPRENOL N-ACETYLGLUCOSAMINE TRANSFERASE 1"/>
    <property type="match status" value="1"/>
</dbReference>
<proteinExistence type="predicted"/>
<dbReference type="RefSeq" id="WP_087004450.1">
    <property type="nucleotide sequence ID" value="NZ_FWFF01000003.1"/>
</dbReference>
<feature type="compositionally biased region" description="Polar residues" evidence="1">
    <location>
        <begin position="369"/>
        <end position="380"/>
    </location>
</feature>
<evidence type="ECO:0000259" key="2">
    <source>
        <dbReference type="Pfam" id="PF04101"/>
    </source>
</evidence>
<dbReference type="Pfam" id="PF04101">
    <property type="entry name" value="Glyco_tran_28_C"/>
    <property type="match status" value="1"/>
</dbReference>
<dbReference type="SUPFAM" id="SSF53756">
    <property type="entry name" value="UDP-Glycosyltransferase/glycogen phosphorylase"/>
    <property type="match status" value="1"/>
</dbReference>
<dbReference type="GO" id="GO:0016758">
    <property type="term" value="F:hexosyltransferase activity"/>
    <property type="evidence" value="ECO:0007669"/>
    <property type="project" value="InterPro"/>
</dbReference>